<dbReference type="KEGG" id="pfj:MYCFIDRAFT_203981"/>
<keyword evidence="2" id="KW-0812">Transmembrane</keyword>
<reference evidence="3 4" key="1">
    <citation type="journal article" date="2012" name="PLoS Pathog.">
        <title>Diverse lifestyles and strategies of plant pathogenesis encoded in the genomes of eighteen Dothideomycetes fungi.</title>
        <authorList>
            <person name="Ohm R.A."/>
            <person name="Feau N."/>
            <person name="Henrissat B."/>
            <person name="Schoch C.L."/>
            <person name="Horwitz B.A."/>
            <person name="Barry K.W."/>
            <person name="Condon B.J."/>
            <person name="Copeland A.C."/>
            <person name="Dhillon B."/>
            <person name="Glaser F."/>
            <person name="Hesse C.N."/>
            <person name="Kosti I."/>
            <person name="LaButti K."/>
            <person name="Lindquist E.A."/>
            <person name="Lucas S."/>
            <person name="Salamov A.A."/>
            <person name="Bradshaw R.E."/>
            <person name="Ciuffetti L."/>
            <person name="Hamelin R.C."/>
            <person name="Kema G.H.J."/>
            <person name="Lawrence C."/>
            <person name="Scott J.A."/>
            <person name="Spatafora J.W."/>
            <person name="Turgeon B.G."/>
            <person name="de Wit P.J.G.M."/>
            <person name="Zhong S."/>
            <person name="Goodwin S.B."/>
            <person name="Grigoriev I.V."/>
        </authorList>
    </citation>
    <scope>NUCLEOTIDE SEQUENCE [LARGE SCALE GENOMIC DNA]</scope>
    <source>
        <strain evidence="3 4">CIRAD86</strain>
    </source>
</reference>
<feature type="transmembrane region" description="Helical" evidence="2">
    <location>
        <begin position="6"/>
        <end position="25"/>
    </location>
</feature>
<evidence type="ECO:0000313" key="3">
    <source>
        <dbReference type="EMBL" id="EME82337.1"/>
    </source>
</evidence>
<organism evidence="3 4">
    <name type="scientific">Pseudocercospora fijiensis (strain CIRAD86)</name>
    <name type="common">Black leaf streak disease fungus</name>
    <name type="synonym">Mycosphaerella fijiensis</name>
    <dbReference type="NCBI Taxonomy" id="383855"/>
    <lineage>
        <taxon>Eukaryota</taxon>
        <taxon>Fungi</taxon>
        <taxon>Dikarya</taxon>
        <taxon>Ascomycota</taxon>
        <taxon>Pezizomycotina</taxon>
        <taxon>Dothideomycetes</taxon>
        <taxon>Dothideomycetidae</taxon>
        <taxon>Mycosphaerellales</taxon>
        <taxon>Mycosphaerellaceae</taxon>
        <taxon>Pseudocercospora</taxon>
    </lineage>
</organism>
<keyword evidence="4" id="KW-1185">Reference proteome</keyword>
<evidence type="ECO:0000313" key="4">
    <source>
        <dbReference type="Proteomes" id="UP000016932"/>
    </source>
</evidence>
<evidence type="ECO:0000256" key="2">
    <source>
        <dbReference type="SAM" id="Phobius"/>
    </source>
</evidence>
<keyword evidence="2" id="KW-0472">Membrane</keyword>
<feature type="region of interest" description="Disordered" evidence="1">
    <location>
        <begin position="71"/>
        <end position="93"/>
    </location>
</feature>
<dbReference type="AlphaFoldDB" id="M3AYS0"/>
<dbReference type="Proteomes" id="UP000016932">
    <property type="component" value="Unassembled WGS sequence"/>
</dbReference>
<name>M3AYS0_PSEFD</name>
<dbReference type="VEuPathDB" id="FungiDB:MYCFIDRAFT_203981"/>
<evidence type="ECO:0000256" key="1">
    <source>
        <dbReference type="SAM" id="MobiDB-lite"/>
    </source>
</evidence>
<accession>M3AYS0</accession>
<dbReference type="HOGENOM" id="CLU_1971493_0_0_1"/>
<dbReference type="RefSeq" id="XP_007927727.1">
    <property type="nucleotide sequence ID" value="XM_007929536.1"/>
</dbReference>
<sequence>MRRTDSSSFIINVLGICLVMITGLLSEMGHQNSSVLVRCTVPGRSLMDFLARLLAAVKYCERSEILGFGEESARTKPVDAASNSRRQKQKKILKPYRSKIETSQAITFGKSYRHSHHMWRKKLFLGP</sequence>
<protein>
    <submittedName>
        <fullName evidence="3">Uncharacterized protein</fullName>
    </submittedName>
</protein>
<gene>
    <name evidence="3" type="ORF">MYCFIDRAFT_203981</name>
</gene>
<dbReference type="GeneID" id="19336211"/>
<proteinExistence type="predicted"/>
<dbReference type="EMBL" id="KB446559">
    <property type="protein sequence ID" value="EME82337.1"/>
    <property type="molecule type" value="Genomic_DNA"/>
</dbReference>
<keyword evidence="2" id="KW-1133">Transmembrane helix</keyword>